<comment type="caution">
    <text evidence="14">The sequence shown here is derived from an EMBL/GenBank/DDBJ whole genome shotgun (WGS) entry which is preliminary data.</text>
</comment>
<dbReference type="InterPro" id="IPR003439">
    <property type="entry name" value="ABC_transporter-like_ATP-bd"/>
</dbReference>
<accession>A0ABD5RNH7</accession>
<name>A0ABD5RNH7_9EURY</name>
<evidence type="ECO:0000256" key="8">
    <source>
        <dbReference type="ARBA" id="ARBA00023136"/>
    </source>
</evidence>
<evidence type="ECO:0000256" key="6">
    <source>
        <dbReference type="ARBA" id="ARBA00022967"/>
    </source>
</evidence>
<keyword evidence="3" id="KW-1003">Cell membrane</keyword>
<dbReference type="GO" id="GO:0015413">
    <property type="term" value="F:ABC-type nickel transporter activity"/>
    <property type="evidence" value="ECO:0007669"/>
    <property type="project" value="UniProtKB-EC"/>
</dbReference>
<dbReference type="CDD" id="cd03257">
    <property type="entry name" value="ABC_NikE_OppD_transporters"/>
    <property type="match status" value="1"/>
</dbReference>
<dbReference type="EC" id="7.2.2.11" evidence="10"/>
<keyword evidence="4" id="KW-0547">Nucleotide-binding</keyword>
<gene>
    <name evidence="14" type="ORF">ACFPYI_10665</name>
</gene>
<dbReference type="InterPro" id="IPR003593">
    <property type="entry name" value="AAA+_ATPase"/>
</dbReference>
<keyword evidence="5 14" id="KW-0067">ATP-binding</keyword>
<keyword evidence="8" id="KW-0472">Membrane</keyword>
<comment type="subunit">
    <text evidence="9">The complex is composed of two ATP-binding proteins (NikD and NikE), two transmembrane proteins (NikB and NikC) and a solute-binding protein (NikA).</text>
</comment>
<dbReference type="InterPro" id="IPR027417">
    <property type="entry name" value="P-loop_NTPase"/>
</dbReference>
<keyword evidence="6" id="KW-1278">Translocase</keyword>
<evidence type="ECO:0000256" key="1">
    <source>
        <dbReference type="ARBA" id="ARBA00004202"/>
    </source>
</evidence>
<dbReference type="RefSeq" id="WP_247414679.1">
    <property type="nucleotide sequence ID" value="NZ_JALLGW010000001.1"/>
</dbReference>
<comment type="catalytic activity">
    <reaction evidence="12">
        <text>Ni(2+)(out) + ATP + H2O = Ni(2+)(in) + ADP + phosphate + H(+)</text>
        <dbReference type="Rhea" id="RHEA:15557"/>
        <dbReference type="ChEBI" id="CHEBI:15377"/>
        <dbReference type="ChEBI" id="CHEBI:15378"/>
        <dbReference type="ChEBI" id="CHEBI:30616"/>
        <dbReference type="ChEBI" id="CHEBI:43474"/>
        <dbReference type="ChEBI" id="CHEBI:49786"/>
        <dbReference type="ChEBI" id="CHEBI:456216"/>
        <dbReference type="EC" id="7.2.2.11"/>
    </reaction>
    <physiologicalReaction direction="left-to-right" evidence="12">
        <dbReference type="Rhea" id="RHEA:15558"/>
    </physiologicalReaction>
</comment>
<dbReference type="SUPFAM" id="SSF52540">
    <property type="entry name" value="P-loop containing nucleoside triphosphate hydrolases"/>
    <property type="match status" value="1"/>
</dbReference>
<dbReference type="PROSITE" id="PS00211">
    <property type="entry name" value="ABC_TRANSPORTER_1"/>
    <property type="match status" value="1"/>
</dbReference>
<keyword evidence="2" id="KW-0813">Transport</keyword>
<reference evidence="14 15" key="1">
    <citation type="journal article" date="2019" name="Int. J. Syst. Evol. Microbiol.">
        <title>The Global Catalogue of Microorganisms (GCM) 10K type strain sequencing project: providing services to taxonomists for standard genome sequencing and annotation.</title>
        <authorList>
            <consortium name="The Broad Institute Genomics Platform"/>
            <consortium name="The Broad Institute Genome Sequencing Center for Infectious Disease"/>
            <person name="Wu L."/>
            <person name="Ma J."/>
        </authorList>
    </citation>
    <scope>NUCLEOTIDE SEQUENCE [LARGE SCALE GENOMIC DNA]</scope>
    <source>
        <strain evidence="14 15">CGMCC 1.12543</strain>
    </source>
</reference>
<evidence type="ECO:0000256" key="2">
    <source>
        <dbReference type="ARBA" id="ARBA00022448"/>
    </source>
</evidence>
<organism evidence="14 15">
    <name type="scientific">Halomarina salina</name>
    <dbReference type="NCBI Taxonomy" id="1872699"/>
    <lineage>
        <taxon>Archaea</taxon>
        <taxon>Methanobacteriati</taxon>
        <taxon>Methanobacteriota</taxon>
        <taxon>Stenosarchaea group</taxon>
        <taxon>Halobacteria</taxon>
        <taxon>Halobacteriales</taxon>
        <taxon>Natronomonadaceae</taxon>
        <taxon>Halomarina</taxon>
    </lineage>
</organism>
<dbReference type="SMART" id="SM00382">
    <property type="entry name" value="AAA"/>
    <property type="match status" value="1"/>
</dbReference>
<evidence type="ECO:0000256" key="5">
    <source>
        <dbReference type="ARBA" id="ARBA00022840"/>
    </source>
</evidence>
<dbReference type="InterPro" id="IPR017871">
    <property type="entry name" value="ABC_transporter-like_CS"/>
</dbReference>
<evidence type="ECO:0000259" key="13">
    <source>
        <dbReference type="PROSITE" id="PS50893"/>
    </source>
</evidence>
<evidence type="ECO:0000256" key="9">
    <source>
        <dbReference type="ARBA" id="ARBA00038669"/>
    </source>
</evidence>
<dbReference type="GO" id="GO:0005524">
    <property type="term" value="F:ATP binding"/>
    <property type="evidence" value="ECO:0007669"/>
    <property type="project" value="UniProtKB-KW"/>
</dbReference>
<evidence type="ECO:0000256" key="12">
    <source>
        <dbReference type="ARBA" id="ARBA00048610"/>
    </source>
</evidence>
<evidence type="ECO:0000256" key="3">
    <source>
        <dbReference type="ARBA" id="ARBA00022475"/>
    </source>
</evidence>
<evidence type="ECO:0000256" key="11">
    <source>
        <dbReference type="ARBA" id="ARBA00044143"/>
    </source>
</evidence>
<protein>
    <recommendedName>
        <fullName evidence="11">Nickel import system ATP-binding protein NikD</fullName>
        <ecNumber evidence="10">7.2.2.11</ecNumber>
    </recommendedName>
</protein>
<dbReference type="InterPro" id="IPR050388">
    <property type="entry name" value="ABC_Ni/Peptide_Import"/>
</dbReference>
<dbReference type="EMBL" id="JBHSQH010000001">
    <property type="protein sequence ID" value="MFC5971794.1"/>
    <property type="molecule type" value="Genomic_DNA"/>
</dbReference>
<evidence type="ECO:0000256" key="10">
    <source>
        <dbReference type="ARBA" id="ARBA00039098"/>
    </source>
</evidence>
<dbReference type="GO" id="GO:0005886">
    <property type="term" value="C:plasma membrane"/>
    <property type="evidence" value="ECO:0007669"/>
    <property type="project" value="UniProtKB-SubCell"/>
</dbReference>
<evidence type="ECO:0000256" key="4">
    <source>
        <dbReference type="ARBA" id="ARBA00022741"/>
    </source>
</evidence>
<comment type="subcellular location">
    <subcellularLocation>
        <location evidence="1">Cell membrane</location>
        <topology evidence="1">Peripheral membrane protein</topology>
    </subcellularLocation>
</comment>
<proteinExistence type="predicted"/>
<keyword evidence="7" id="KW-0406">Ion transport</keyword>
<keyword evidence="15" id="KW-1185">Reference proteome</keyword>
<sequence>MTDTPLLSVEDLRTTFKTDGGLLTAVGGIDFEVRAGETLCIVGESGSGKTVASESVTKLIPSPPGEVTGKVAFRDMESVRELADAYPKAVFDVTQAGAGAVDDRDRPGDDDQFVVVERRRNGEITRGYVDLARAPEKALRRIRGGDIAHVFQNPQDALNHCYTVGWQIVEAVQMHEDVSKAEARKRAIELLNEVGIANPAARLDDYPHEFSGGQKQRVMIAMALVTNPDLLIADEPTTALDVTVQSQILKLLGRLQEEYGMGILFITHDLGVVAEIADHVVVMYAGKVMERGTVYEIFEQPSHPYTRALLECLPGGGRAAAGIRGTLPDPTDPPDGCRFAPRCEYAVDDCFEGGQPEEARLTDDHCVSCVYYQSGYDESAITGDDTTPATSGGTADD</sequence>
<dbReference type="Gene3D" id="3.40.50.300">
    <property type="entry name" value="P-loop containing nucleotide triphosphate hydrolases"/>
    <property type="match status" value="1"/>
</dbReference>
<dbReference type="Proteomes" id="UP001596099">
    <property type="component" value="Unassembled WGS sequence"/>
</dbReference>
<dbReference type="Pfam" id="PF00005">
    <property type="entry name" value="ABC_tran"/>
    <property type="match status" value="2"/>
</dbReference>
<evidence type="ECO:0000313" key="15">
    <source>
        <dbReference type="Proteomes" id="UP001596099"/>
    </source>
</evidence>
<dbReference type="AlphaFoldDB" id="A0ABD5RNH7"/>
<dbReference type="PANTHER" id="PTHR43297">
    <property type="entry name" value="OLIGOPEPTIDE TRANSPORT ATP-BINDING PROTEIN APPD"/>
    <property type="match status" value="1"/>
</dbReference>
<dbReference type="Pfam" id="PF08352">
    <property type="entry name" value="oligo_HPY"/>
    <property type="match status" value="1"/>
</dbReference>
<dbReference type="NCBIfam" id="TIGR01727">
    <property type="entry name" value="oligo_HPY"/>
    <property type="match status" value="1"/>
</dbReference>
<dbReference type="PROSITE" id="PS50893">
    <property type="entry name" value="ABC_TRANSPORTER_2"/>
    <property type="match status" value="1"/>
</dbReference>
<evidence type="ECO:0000313" key="14">
    <source>
        <dbReference type="EMBL" id="MFC5971794.1"/>
    </source>
</evidence>
<dbReference type="InterPro" id="IPR013563">
    <property type="entry name" value="Oligopep_ABC_C"/>
</dbReference>
<dbReference type="PANTHER" id="PTHR43297:SF13">
    <property type="entry name" value="NICKEL ABC TRANSPORTER, ATP-BINDING PROTEIN"/>
    <property type="match status" value="1"/>
</dbReference>
<feature type="domain" description="ABC transporter" evidence="13">
    <location>
        <begin position="7"/>
        <end position="310"/>
    </location>
</feature>
<evidence type="ECO:0000256" key="7">
    <source>
        <dbReference type="ARBA" id="ARBA00023065"/>
    </source>
</evidence>